<keyword evidence="3" id="KW-1185">Reference proteome</keyword>
<proteinExistence type="predicted"/>
<reference evidence="2 3" key="1">
    <citation type="submission" date="2019-02" db="EMBL/GenBank/DDBJ databases">
        <title>Deep-cultivation of Planctomycetes and their phenomic and genomic characterization uncovers novel biology.</title>
        <authorList>
            <person name="Wiegand S."/>
            <person name="Jogler M."/>
            <person name="Boedeker C."/>
            <person name="Pinto D."/>
            <person name="Vollmers J."/>
            <person name="Rivas-Marin E."/>
            <person name="Kohn T."/>
            <person name="Peeters S.H."/>
            <person name="Heuer A."/>
            <person name="Rast P."/>
            <person name="Oberbeckmann S."/>
            <person name="Bunk B."/>
            <person name="Jeske O."/>
            <person name="Meyerdierks A."/>
            <person name="Storesund J.E."/>
            <person name="Kallscheuer N."/>
            <person name="Luecker S."/>
            <person name="Lage O.M."/>
            <person name="Pohl T."/>
            <person name="Merkel B.J."/>
            <person name="Hornburger P."/>
            <person name="Mueller R.-W."/>
            <person name="Bruemmer F."/>
            <person name="Labrenz M."/>
            <person name="Spormann A.M."/>
            <person name="Op Den Camp H."/>
            <person name="Overmann J."/>
            <person name="Amann R."/>
            <person name="Jetten M.S.M."/>
            <person name="Mascher T."/>
            <person name="Medema M.H."/>
            <person name="Devos D.P."/>
            <person name="Kaster A.-K."/>
            <person name="Ovreas L."/>
            <person name="Rohde M."/>
            <person name="Galperin M.Y."/>
            <person name="Jogler C."/>
        </authorList>
    </citation>
    <scope>NUCLEOTIDE SEQUENCE [LARGE SCALE GENOMIC DNA]</scope>
    <source>
        <strain evidence="2 3">Pla123a</strain>
    </source>
</reference>
<dbReference type="InterPro" id="IPR009875">
    <property type="entry name" value="PilZ_domain"/>
</dbReference>
<feature type="domain" description="PilZ" evidence="1">
    <location>
        <begin position="33"/>
        <end position="116"/>
    </location>
</feature>
<dbReference type="AlphaFoldDB" id="A0A5C5YG30"/>
<name>A0A5C5YG30_9BACT</name>
<evidence type="ECO:0000259" key="1">
    <source>
        <dbReference type="Pfam" id="PF07238"/>
    </source>
</evidence>
<dbReference type="GO" id="GO:0035438">
    <property type="term" value="F:cyclic-di-GMP binding"/>
    <property type="evidence" value="ECO:0007669"/>
    <property type="project" value="InterPro"/>
</dbReference>
<comment type="caution">
    <text evidence="2">The sequence shown here is derived from an EMBL/GenBank/DDBJ whole genome shotgun (WGS) entry which is preliminary data.</text>
</comment>
<evidence type="ECO:0000313" key="3">
    <source>
        <dbReference type="Proteomes" id="UP000318478"/>
    </source>
</evidence>
<dbReference type="OrthoDB" id="9869577at2"/>
<dbReference type="Proteomes" id="UP000318478">
    <property type="component" value="Unassembled WGS sequence"/>
</dbReference>
<protein>
    <recommendedName>
        <fullName evidence="1">PilZ domain-containing protein</fullName>
    </recommendedName>
</protein>
<sequence length="136" mass="14502">MTNDPWQSVVATVDMGAISSAATRPGASGGHDLRRRPRKEFPCRSQLTLDSRPGSLLGVSCRDISQTGVAVYSPCHALPLEQGVVTLHEGRTLRVRVRHCKRIGARCFLLGCDFEVDANGGPLAVFADTLSGVATV</sequence>
<dbReference type="Pfam" id="PF07238">
    <property type="entry name" value="PilZ"/>
    <property type="match status" value="1"/>
</dbReference>
<evidence type="ECO:0000313" key="2">
    <source>
        <dbReference type="EMBL" id="TWT73823.1"/>
    </source>
</evidence>
<dbReference type="RefSeq" id="WP_146589658.1">
    <property type="nucleotide sequence ID" value="NZ_SJPO01000009.1"/>
</dbReference>
<organism evidence="2 3">
    <name type="scientific">Posidoniimonas polymericola</name>
    <dbReference type="NCBI Taxonomy" id="2528002"/>
    <lineage>
        <taxon>Bacteria</taxon>
        <taxon>Pseudomonadati</taxon>
        <taxon>Planctomycetota</taxon>
        <taxon>Planctomycetia</taxon>
        <taxon>Pirellulales</taxon>
        <taxon>Lacipirellulaceae</taxon>
        <taxon>Posidoniimonas</taxon>
    </lineage>
</organism>
<gene>
    <name evidence="2" type="ORF">Pla123a_37170</name>
</gene>
<dbReference type="EMBL" id="SJPO01000009">
    <property type="protein sequence ID" value="TWT73823.1"/>
    <property type="molecule type" value="Genomic_DNA"/>
</dbReference>
<accession>A0A5C5YG30</accession>